<proteinExistence type="predicted"/>
<protein>
    <recommendedName>
        <fullName evidence="4">Secreted protein</fullName>
    </recommendedName>
</protein>
<dbReference type="Proteomes" id="UP000600026">
    <property type="component" value="Unassembled WGS sequence"/>
</dbReference>
<evidence type="ECO:0000256" key="1">
    <source>
        <dbReference type="SAM" id="SignalP"/>
    </source>
</evidence>
<comment type="caution">
    <text evidence="2">The sequence shown here is derived from an EMBL/GenBank/DDBJ whole genome shotgun (WGS) entry which is preliminary data.</text>
</comment>
<name>A0A919GU19_9ACTN</name>
<reference evidence="2" key="1">
    <citation type="submission" date="2020-09" db="EMBL/GenBank/DDBJ databases">
        <title>Whole genome shotgun sequence of Streptomyces xanthophaeus NBRC 12829.</title>
        <authorList>
            <person name="Komaki H."/>
            <person name="Tamura T."/>
        </authorList>
    </citation>
    <scope>NUCLEOTIDE SEQUENCE</scope>
    <source>
        <strain evidence="2">NBRC 12829</strain>
    </source>
</reference>
<keyword evidence="1" id="KW-0732">Signal</keyword>
<feature type="signal peptide" evidence="1">
    <location>
        <begin position="1"/>
        <end position="31"/>
    </location>
</feature>
<keyword evidence="3" id="KW-1185">Reference proteome</keyword>
<evidence type="ECO:0000313" key="3">
    <source>
        <dbReference type="Proteomes" id="UP000600026"/>
    </source>
</evidence>
<accession>A0A919GU19</accession>
<feature type="chain" id="PRO_5036972746" description="Secreted protein" evidence="1">
    <location>
        <begin position="32"/>
        <end position="200"/>
    </location>
</feature>
<gene>
    <name evidence="2" type="ORF">Sxan_11380</name>
</gene>
<evidence type="ECO:0000313" key="2">
    <source>
        <dbReference type="EMBL" id="GHI83774.1"/>
    </source>
</evidence>
<organism evidence="2 3">
    <name type="scientific">Streptomyces xanthophaeus</name>
    <dbReference type="NCBI Taxonomy" id="67385"/>
    <lineage>
        <taxon>Bacteria</taxon>
        <taxon>Bacillati</taxon>
        <taxon>Actinomycetota</taxon>
        <taxon>Actinomycetes</taxon>
        <taxon>Kitasatosporales</taxon>
        <taxon>Streptomycetaceae</taxon>
        <taxon>Streptomyces</taxon>
    </lineage>
</organism>
<dbReference type="EMBL" id="BNEE01000004">
    <property type="protein sequence ID" value="GHI83774.1"/>
    <property type="molecule type" value="Genomic_DNA"/>
</dbReference>
<sequence length="200" mass="20399">MSLMNTRTRLAVLCPALAAALALGSASFAQATAPSAVTAGTCTVKPSDDGKTVTVTGTAFIGTGGAALRGSSGNAVGLGNLDGLNGVFTQSGLPPGEYLVESQKGPLIRCTAVGSDKDATVKALREARIQGFNEGVKAGKAAAQENCRSNTHKKPHKDFNEHPGLTAQQDQAVQDAFDRAFLAGSTSAFNKFCRTGGGNR</sequence>
<dbReference type="AlphaFoldDB" id="A0A919GU19"/>
<evidence type="ECO:0008006" key="4">
    <source>
        <dbReference type="Google" id="ProtNLM"/>
    </source>
</evidence>